<organism evidence="1 2">
    <name type="scientific">Lophium mytilinum</name>
    <dbReference type="NCBI Taxonomy" id="390894"/>
    <lineage>
        <taxon>Eukaryota</taxon>
        <taxon>Fungi</taxon>
        <taxon>Dikarya</taxon>
        <taxon>Ascomycota</taxon>
        <taxon>Pezizomycotina</taxon>
        <taxon>Dothideomycetes</taxon>
        <taxon>Pleosporomycetidae</taxon>
        <taxon>Mytilinidiales</taxon>
        <taxon>Mytilinidiaceae</taxon>
        <taxon>Lophium</taxon>
    </lineage>
</organism>
<reference evidence="1" key="1">
    <citation type="journal article" date="2020" name="Stud. Mycol.">
        <title>101 Dothideomycetes genomes: a test case for predicting lifestyles and emergence of pathogens.</title>
        <authorList>
            <person name="Haridas S."/>
            <person name="Albert R."/>
            <person name="Binder M."/>
            <person name="Bloem J."/>
            <person name="Labutti K."/>
            <person name="Salamov A."/>
            <person name="Andreopoulos B."/>
            <person name="Baker S."/>
            <person name="Barry K."/>
            <person name="Bills G."/>
            <person name="Bluhm B."/>
            <person name="Cannon C."/>
            <person name="Castanera R."/>
            <person name="Culley D."/>
            <person name="Daum C."/>
            <person name="Ezra D."/>
            <person name="Gonzalez J."/>
            <person name="Henrissat B."/>
            <person name="Kuo A."/>
            <person name="Liang C."/>
            <person name="Lipzen A."/>
            <person name="Lutzoni F."/>
            <person name="Magnuson J."/>
            <person name="Mondo S."/>
            <person name="Nolan M."/>
            <person name="Ohm R."/>
            <person name="Pangilinan J."/>
            <person name="Park H.-J."/>
            <person name="Ramirez L."/>
            <person name="Alfaro M."/>
            <person name="Sun H."/>
            <person name="Tritt A."/>
            <person name="Yoshinaga Y."/>
            <person name="Zwiers L.-H."/>
            <person name="Turgeon B."/>
            <person name="Goodwin S."/>
            <person name="Spatafora J."/>
            <person name="Crous P."/>
            <person name="Grigoriev I."/>
        </authorList>
    </citation>
    <scope>NUCLEOTIDE SEQUENCE</scope>
    <source>
        <strain evidence="1">CBS 269.34</strain>
    </source>
</reference>
<gene>
    <name evidence="1" type="ORF">BU16DRAFT_288469</name>
</gene>
<dbReference type="EMBL" id="MU004185">
    <property type="protein sequence ID" value="KAF2498266.1"/>
    <property type="molecule type" value="Genomic_DNA"/>
</dbReference>
<keyword evidence="2" id="KW-1185">Reference proteome</keyword>
<evidence type="ECO:0000313" key="1">
    <source>
        <dbReference type="EMBL" id="KAF2498266.1"/>
    </source>
</evidence>
<dbReference type="Proteomes" id="UP000799750">
    <property type="component" value="Unassembled WGS sequence"/>
</dbReference>
<protein>
    <submittedName>
        <fullName evidence="1">Uncharacterized protein</fullName>
    </submittedName>
</protein>
<proteinExistence type="predicted"/>
<sequence>MGTAAQHVLALPELLSTILQHVHDDQPLLNCMLVNSLWEYESTTIQWTEVGELPLENVHPERQQYYADKVRKCSVPIVDVEDGANTTLSLVKHRSLVFPRLKSVKVIGNVSGWRLSVWRLPVICDASFDPLFPSTLQNIELELPTMDCFPPLLELIAVREVFCLCLF</sequence>
<name>A0A6A6R186_9PEZI</name>
<evidence type="ECO:0000313" key="2">
    <source>
        <dbReference type="Proteomes" id="UP000799750"/>
    </source>
</evidence>
<dbReference type="OrthoDB" id="2305901at2759"/>
<accession>A0A6A6R186</accession>
<dbReference type="AlphaFoldDB" id="A0A6A6R186"/>